<reference evidence="1 2" key="1">
    <citation type="journal article" date="2015" name="Stand. Genomic Sci.">
        <title>Complete genome sequence and description of Salinispira pacifica gen. nov., sp. nov., a novel spirochaete isolated form a hypersaline microbial mat.</title>
        <authorList>
            <person name="Ben Hania W."/>
            <person name="Joseph M."/>
            <person name="Schumann P."/>
            <person name="Bunk B."/>
            <person name="Fiebig A."/>
            <person name="Sproer C."/>
            <person name="Klenk H.P."/>
            <person name="Fardeau M.L."/>
            <person name="Spring S."/>
        </authorList>
    </citation>
    <scope>NUCLEOTIDE SEQUENCE [LARGE SCALE GENOMIC DNA]</scope>
    <source>
        <strain evidence="1 2">L21-RPul-D2</strain>
    </source>
</reference>
<protein>
    <submittedName>
        <fullName evidence="1">Uncharacterized protein</fullName>
    </submittedName>
</protein>
<keyword evidence="2" id="KW-1185">Reference proteome</keyword>
<name>V5WGP7_9SPIO</name>
<accession>V5WGP7</accession>
<dbReference type="Proteomes" id="UP000018680">
    <property type="component" value="Chromosome"/>
</dbReference>
<dbReference type="EMBL" id="CP006939">
    <property type="protein sequence ID" value="AHC14963.1"/>
    <property type="molecule type" value="Genomic_DNA"/>
</dbReference>
<gene>
    <name evidence="1" type="ORF">L21SP2_1574</name>
</gene>
<organism evidence="1 2">
    <name type="scientific">Salinispira pacifica</name>
    <dbReference type="NCBI Taxonomy" id="1307761"/>
    <lineage>
        <taxon>Bacteria</taxon>
        <taxon>Pseudomonadati</taxon>
        <taxon>Spirochaetota</taxon>
        <taxon>Spirochaetia</taxon>
        <taxon>Spirochaetales</taxon>
        <taxon>Spirochaetaceae</taxon>
        <taxon>Salinispira</taxon>
    </lineage>
</organism>
<dbReference type="HOGENOM" id="CLU_3140507_0_0_12"/>
<evidence type="ECO:0000313" key="1">
    <source>
        <dbReference type="EMBL" id="AHC14963.1"/>
    </source>
</evidence>
<dbReference type="STRING" id="1307761.L21SP2_1574"/>
<sequence>MSRGPGYFSQIQGGEWLSSFSQRVWQLVRQLVLHLFTPSNTPAFKYSGR</sequence>
<proteinExistence type="predicted"/>
<dbReference type="AlphaFoldDB" id="V5WGP7"/>
<evidence type="ECO:0000313" key="2">
    <source>
        <dbReference type="Proteomes" id="UP000018680"/>
    </source>
</evidence>
<dbReference type="KEGG" id="slr:L21SP2_1574"/>